<protein>
    <submittedName>
        <fullName evidence="3">VanZ family protein</fullName>
    </submittedName>
</protein>
<evidence type="ECO:0000313" key="4">
    <source>
        <dbReference type="Proteomes" id="UP001603418"/>
    </source>
</evidence>
<feature type="transmembrane region" description="Helical" evidence="1">
    <location>
        <begin position="12"/>
        <end position="31"/>
    </location>
</feature>
<keyword evidence="1" id="KW-0472">Membrane</keyword>
<gene>
    <name evidence="3" type="ORF">ACF1HC_02610</name>
</gene>
<dbReference type="Proteomes" id="UP001603418">
    <property type="component" value="Unassembled WGS sequence"/>
</dbReference>
<keyword evidence="1" id="KW-1133">Transmembrane helix</keyword>
<feature type="transmembrane region" description="Helical" evidence="1">
    <location>
        <begin position="38"/>
        <end position="57"/>
    </location>
</feature>
<dbReference type="Pfam" id="PF04892">
    <property type="entry name" value="VanZ"/>
    <property type="match status" value="1"/>
</dbReference>
<evidence type="ECO:0000259" key="2">
    <source>
        <dbReference type="Pfam" id="PF04892"/>
    </source>
</evidence>
<evidence type="ECO:0000313" key="3">
    <source>
        <dbReference type="EMBL" id="MFF9880501.1"/>
    </source>
</evidence>
<comment type="caution">
    <text evidence="3">The sequence shown here is derived from an EMBL/GenBank/DDBJ whole genome shotgun (WGS) entry which is preliminary data.</text>
</comment>
<proteinExistence type="predicted"/>
<dbReference type="InterPro" id="IPR006976">
    <property type="entry name" value="VanZ-like"/>
</dbReference>
<feature type="domain" description="VanZ-like" evidence="2">
    <location>
        <begin position="85"/>
        <end position="150"/>
    </location>
</feature>
<reference evidence="3 4" key="1">
    <citation type="submission" date="2024-10" db="EMBL/GenBank/DDBJ databases">
        <title>The Natural Products Discovery Center: Release of the First 8490 Sequenced Strains for Exploring Actinobacteria Biosynthetic Diversity.</title>
        <authorList>
            <person name="Kalkreuter E."/>
            <person name="Kautsar S.A."/>
            <person name="Yang D."/>
            <person name="Bader C.D."/>
            <person name="Teijaro C.N."/>
            <person name="Fluegel L."/>
            <person name="Davis C.M."/>
            <person name="Simpson J.R."/>
            <person name="Lauterbach L."/>
            <person name="Steele A.D."/>
            <person name="Gui C."/>
            <person name="Meng S."/>
            <person name="Li G."/>
            <person name="Viehrig K."/>
            <person name="Ye F."/>
            <person name="Su P."/>
            <person name="Kiefer A.F."/>
            <person name="Nichols A."/>
            <person name="Cepeda A.J."/>
            <person name="Yan W."/>
            <person name="Fan B."/>
            <person name="Jiang Y."/>
            <person name="Adhikari A."/>
            <person name="Zheng C.-J."/>
            <person name="Schuster L."/>
            <person name="Cowan T.M."/>
            <person name="Smanski M.J."/>
            <person name="Chevrette M.G."/>
            <person name="De Carvalho L.P.S."/>
            <person name="Shen B."/>
        </authorList>
    </citation>
    <scope>NUCLEOTIDE SEQUENCE [LARGE SCALE GENOMIC DNA]</scope>
    <source>
        <strain evidence="3 4">NPDC013366</strain>
    </source>
</reference>
<feature type="transmembrane region" description="Helical" evidence="1">
    <location>
        <begin position="171"/>
        <end position="189"/>
    </location>
</feature>
<feature type="transmembrane region" description="Helical" evidence="1">
    <location>
        <begin position="85"/>
        <end position="103"/>
    </location>
</feature>
<sequence>MIDASVQAIPGLLVWFVPIALCLAVPTALIACARRKPVTVRVLLAVCSAGILAVTLLPADGGPVGDGAVCDLSSPFPQMPTSSSALLNVALFAPASFFAALVFPRPLTILAVTSVGSGLIELFQAEGAMGRSCSATDIVANTTGSLIGVAAGTVWCRRTGRRVTGRAKRDALWGATLAVTGSAALAATFPSSVTPYIPLTERPGFAAEQRAIEGADTWITEAAAYVFGKGTRVEQTVVAKHSGLVTAKTNRGGITGWWPEKKLEEAASTDNRAEPGSLNQTQAEEVSTRFVRRWFPAEVLGAKRTVHVSGSGNSAVYLFAYRRYTKGLMMPMRLNVTVTSSGRIMNFTARALKDPKLPESTVSKDEAARLARTYTGHTAQGAVLLARKVKGQGWRPVWMMGAENGDVSIDAVTGLRIPQGALARYPADVRMSPASRR</sequence>
<keyword evidence="1" id="KW-0812">Transmembrane</keyword>
<keyword evidence="4" id="KW-1185">Reference proteome</keyword>
<dbReference type="RefSeq" id="WP_157855537.1">
    <property type="nucleotide sequence ID" value="NZ_JBFACJ010000001.1"/>
</dbReference>
<accession>A0ABW6YNV8</accession>
<dbReference type="EMBL" id="JBICBM010000001">
    <property type="protein sequence ID" value="MFF9880501.1"/>
    <property type="molecule type" value="Genomic_DNA"/>
</dbReference>
<evidence type="ECO:0000256" key="1">
    <source>
        <dbReference type="SAM" id="Phobius"/>
    </source>
</evidence>
<organism evidence="3 4">
    <name type="scientific">Streptomyces eurythermus</name>
    <dbReference type="NCBI Taxonomy" id="42237"/>
    <lineage>
        <taxon>Bacteria</taxon>
        <taxon>Bacillati</taxon>
        <taxon>Actinomycetota</taxon>
        <taxon>Actinomycetes</taxon>
        <taxon>Kitasatosporales</taxon>
        <taxon>Streptomycetaceae</taxon>
        <taxon>Streptomyces</taxon>
    </lineage>
</organism>
<name>A0ABW6YNV8_9ACTN</name>